<dbReference type="AlphaFoldDB" id="U2M721"/>
<dbReference type="CDD" id="cd02696">
    <property type="entry name" value="MurNAc-LAA"/>
    <property type="match status" value="1"/>
</dbReference>
<gene>
    <name evidence="6" type="ORF">RUMCAL_00083</name>
</gene>
<dbReference type="PANTHER" id="PTHR30404">
    <property type="entry name" value="N-ACETYLMURAMOYL-L-ALANINE AMIDASE"/>
    <property type="match status" value="1"/>
</dbReference>
<feature type="domain" description="MurNAc-LAA" evidence="5">
    <location>
        <begin position="411"/>
        <end position="530"/>
    </location>
</feature>
<dbReference type="SUPFAM" id="SSF69360">
    <property type="entry name" value="Cell wall binding repeat"/>
    <property type="match status" value="2"/>
</dbReference>
<keyword evidence="1" id="KW-0677">Repeat</keyword>
<evidence type="ECO:0000256" key="3">
    <source>
        <dbReference type="PROSITE-ProRule" id="PRU00591"/>
    </source>
</evidence>
<name>U2M721_9FIRM</name>
<dbReference type="InterPro" id="IPR018337">
    <property type="entry name" value="Cell_wall/Cho-bd_repeat"/>
</dbReference>
<comment type="caution">
    <text evidence="6">The sequence shown here is derived from an EMBL/GenBank/DDBJ whole genome shotgun (WGS) entry which is preliminary data.</text>
</comment>
<dbReference type="OrthoDB" id="1828709at2"/>
<organism evidence="6 7">
    <name type="scientific">Ruminococcus callidus ATCC 27760</name>
    <dbReference type="NCBI Taxonomy" id="411473"/>
    <lineage>
        <taxon>Bacteria</taxon>
        <taxon>Bacillati</taxon>
        <taxon>Bacillota</taxon>
        <taxon>Clostridia</taxon>
        <taxon>Eubacteriales</taxon>
        <taxon>Oscillospiraceae</taxon>
        <taxon>Ruminococcus</taxon>
    </lineage>
</organism>
<accession>U2M721</accession>
<dbReference type="Proteomes" id="UP000016662">
    <property type="component" value="Unassembled WGS sequence"/>
</dbReference>
<dbReference type="HOGENOM" id="CLU_508876_0_0_9"/>
<dbReference type="SUPFAM" id="SSF53187">
    <property type="entry name" value="Zn-dependent exopeptidases"/>
    <property type="match status" value="1"/>
</dbReference>
<dbReference type="PATRIC" id="fig|411473.3.peg.69"/>
<dbReference type="InterPro" id="IPR050695">
    <property type="entry name" value="N-acetylmuramoyl_amidase_3"/>
</dbReference>
<keyword evidence="4" id="KW-0732">Signal</keyword>
<keyword evidence="7" id="KW-1185">Reference proteome</keyword>
<evidence type="ECO:0000313" key="6">
    <source>
        <dbReference type="EMBL" id="ERJ97529.1"/>
    </source>
</evidence>
<feature type="signal peptide" evidence="4">
    <location>
        <begin position="1"/>
        <end position="29"/>
    </location>
</feature>
<evidence type="ECO:0000256" key="2">
    <source>
        <dbReference type="ARBA" id="ARBA00022801"/>
    </source>
</evidence>
<evidence type="ECO:0000313" key="7">
    <source>
        <dbReference type="Proteomes" id="UP000016662"/>
    </source>
</evidence>
<dbReference type="Pfam" id="PF19127">
    <property type="entry name" value="Choline_bind_3"/>
    <property type="match status" value="4"/>
</dbReference>
<dbReference type="EMBL" id="AWVF01000014">
    <property type="protein sequence ID" value="ERJ97529.1"/>
    <property type="molecule type" value="Genomic_DNA"/>
</dbReference>
<feature type="chain" id="PRO_5004632403" evidence="4">
    <location>
        <begin position="30"/>
        <end position="535"/>
    </location>
</feature>
<sequence>MHYPKWLSLLAMGAAAGGMLLFGGVTASAETALPEVLQTAETASAVVATATGPEFQPQTETPEITGGWIIEDGCRKYQYSDGSFAVHATAVDGVLYLFDSSGTQLTGWQKIDETWHYYDSVTYEAAVGAQQIDGTAYLFDYSGAQKTGWRTVDGVRRYYDPETGKPDSGWVSYGDYRYYVSADSGKTTGEFTVDGVRYQSDSETGTQKLGFCKFSDNTISYYDQNGAPVSGWVEDHGSRYYFNDSYTMQTGMQNISGKNYYLGNDGIAQTGMQTVDGKKYYFATDGSMQTGFQNVGGKKYYFGTDGVMKTGWQTFGGQKYYFNADGTMVTGEKVIDGKKYRFNADGTQKKIKICLDAGHYGKYNRSPVNGAYYESDMSWRLHLKLKSALEARGMEVITTRPTQAGDLGLETRGKTSAGCDLFLSLHSNACGNSSVDAPLACCTVTGTMDVLGQQLANTVHQVMSTAQGGTIWKRVGNNGDYYGVLRGATSVGTPAILLEHSYHTNLRATNWLLSDTNLQRLADAEAAVIAAYFGL</sequence>
<evidence type="ECO:0000256" key="4">
    <source>
        <dbReference type="SAM" id="SignalP"/>
    </source>
</evidence>
<dbReference type="PROSITE" id="PS51170">
    <property type="entry name" value="CW"/>
    <property type="match status" value="3"/>
</dbReference>
<keyword evidence="2" id="KW-0378">Hydrolase</keyword>
<proteinExistence type="predicted"/>
<dbReference type="Pfam" id="PF01473">
    <property type="entry name" value="Choline_bind_1"/>
    <property type="match status" value="2"/>
</dbReference>
<protein>
    <submittedName>
        <fullName evidence="6">N-acetylmuramoyl-L-alanine amidase</fullName>
    </submittedName>
</protein>
<feature type="repeat" description="Cell wall-binding" evidence="3">
    <location>
        <begin position="289"/>
        <end position="308"/>
    </location>
</feature>
<evidence type="ECO:0000259" key="5">
    <source>
        <dbReference type="SMART" id="SM00646"/>
    </source>
</evidence>
<evidence type="ECO:0000256" key="1">
    <source>
        <dbReference type="ARBA" id="ARBA00022737"/>
    </source>
</evidence>
<dbReference type="GO" id="GO:0009253">
    <property type="term" value="P:peptidoglycan catabolic process"/>
    <property type="evidence" value="ECO:0007669"/>
    <property type="project" value="InterPro"/>
</dbReference>
<feature type="repeat" description="Cell wall-binding" evidence="3">
    <location>
        <begin position="309"/>
        <end position="328"/>
    </location>
</feature>
<feature type="repeat" description="Cell wall-binding" evidence="3">
    <location>
        <begin position="269"/>
        <end position="288"/>
    </location>
</feature>
<dbReference type="Pfam" id="PF01520">
    <property type="entry name" value="Amidase_3"/>
    <property type="match status" value="1"/>
</dbReference>
<dbReference type="GO" id="GO:0008745">
    <property type="term" value="F:N-acetylmuramoyl-L-alanine amidase activity"/>
    <property type="evidence" value="ECO:0007669"/>
    <property type="project" value="InterPro"/>
</dbReference>
<dbReference type="STRING" id="411473.RUMCAL_00083"/>
<dbReference type="eggNOG" id="COG0860">
    <property type="taxonomic scope" value="Bacteria"/>
</dbReference>
<dbReference type="Gene3D" id="3.40.630.40">
    <property type="entry name" value="Zn-dependent exopeptidases"/>
    <property type="match status" value="1"/>
</dbReference>
<reference evidence="6 7" key="1">
    <citation type="submission" date="2013-07" db="EMBL/GenBank/DDBJ databases">
        <authorList>
            <person name="Weinstock G."/>
            <person name="Sodergren E."/>
            <person name="Wylie T."/>
            <person name="Fulton L."/>
            <person name="Fulton R."/>
            <person name="Fronick C."/>
            <person name="O'Laughlin M."/>
            <person name="Godfrey J."/>
            <person name="Miner T."/>
            <person name="Herter B."/>
            <person name="Appelbaum E."/>
            <person name="Cordes M."/>
            <person name="Lek S."/>
            <person name="Wollam A."/>
            <person name="Pepin K.H."/>
            <person name="Palsikar V.B."/>
            <person name="Mitreva M."/>
            <person name="Wilson R.K."/>
        </authorList>
    </citation>
    <scope>NUCLEOTIDE SEQUENCE [LARGE SCALE GENOMIC DNA]</scope>
    <source>
        <strain evidence="6 7">ATCC 27760</strain>
    </source>
</reference>
<dbReference type="InterPro" id="IPR002508">
    <property type="entry name" value="MurNAc-LAA_cat"/>
</dbReference>
<dbReference type="Gene3D" id="2.10.270.10">
    <property type="entry name" value="Cholin Binding"/>
    <property type="match status" value="5"/>
</dbReference>
<dbReference type="PANTHER" id="PTHR30404:SF0">
    <property type="entry name" value="N-ACETYLMURAMOYL-L-ALANINE AMIDASE AMIC"/>
    <property type="match status" value="1"/>
</dbReference>
<dbReference type="eggNOG" id="COG5263">
    <property type="taxonomic scope" value="Bacteria"/>
</dbReference>
<dbReference type="RefSeq" id="WP_021680320.1">
    <property type="nucleotide sequence ID" value="NZ_KI260286.1"/>
</dbReference>
<dbReference type="SMART" id="SM00646">
    <property type="entry name" value="Ami_3"/>
    <property type="match status" value="1"/>
</dbReference>
<dbReference type="GO" id="GO:0030288">
    <property type="term" value="C:outer membrane-bounded periplasmic space"/>
    <property type="evidence" value="ECO:0007669"/>
    <property type="project" value="TreeGrafter"/>
</dbReference>